<keyword evidence="5" id="KW-1185">Reference proteome</keyword>
<dbReference type="GO" id="GO:0004371">
    <property type="term" value="F:glycerone kinase activity"/>
    <property type="evidence" value="ECO:0007669"/>
    <property type="project" value="InterPro"/>
</dbReference>
<dbReference type="InterPro" id="IPR036117">
    <property type="entry name" value="DhaL_dom_sf"/>
</dbReference>
<dbReference type="InterPro" id="IPR050861">
    <property type="entry name" value="Dihydroxyacetone_Kinase"/>
</dbReference>
<feature type="domain" description="DhaL" evidence="3">
    <location>
        <begin position="8"/>
        <end position="198"/>
    </location>
</feature>
<dbReference type="PROSITE" id="PS51480">
    <property type="entry name" value="DHAL"/>
    <property type="match status" value="1"/>
</dbReference>
<sequence length="198" mass="20730">MKMQITSSDLKSALRRVAAHSKSKREELCAADAQLGDGDLGITVSEGFDACATLDLPEDVGKAFYEMAKTFQSVSSSSFGTLVATGLMAAAKETKGRTSLDSSEIAGLLSLARDAMLARGKSSLGEKTVLDGIDAQAKALQEGSSAALDTAIAAARDTVETFRNRQNQAGRARIFAEKSKGLPDPGQLALVVMTEGLR</sequence>
<dbReference type="GO" id="GO:0005829">
    <property type="term" value="C:cytosol"/>
    <property type="evidence" value="ECO:0007669"/>
    <property type="project" value="TreeGrafter"/>
</dbReference>
<dbReference type="AlphaFoldDB" id="A0A1G5JJ64"/>
<dbReference type="GO" id="GO:0019563">
    <property type="term" value="P:glycerol catabolic process"/>
    <property type="evidence" value="ECO:0007669"/>
    <property type="project" value="TreeGrafter"/>
</dbReference>
<name>A0A1G5JJ64_9RHOB</name>
<evidence type="ECO:0000313" key="5">
    <source>
        <dbReference type="Proteomes" id="UP000199502"/>
    </source>
</evidence>
<dbReference type="PANTHER" id="PTHR28629:SF4">
    <property type="entry name" value="TRIOKINASE_FMN CYCLASE"/>
    <property type="match status" value="1"/>
</dbReference>
<dbReference type="PANTHER" id="PTHR28629">
    <property type="entry name" value="TRIOKINASE/FMN CYCLASE"/>
    <property type="match status" value="1"/>
</dbReference>
<organism evidence="4 5">
    <name type="scientific">Paracoccus tibetensis</name>
    <dbReference type="NCBI Taxonomy" id="336292"/>
    <lineage>
        <taxon>Bacteria</taxon>
        <taxon>Pseudomonadati</taxon>
        <taxon>Pseudomonadota</taxon>
        <taxon>Alphaproteobacteria</taxon>
        <taxon>Rhodobacterales</taxon>
        <taxon>Paracoccaceae</taxon>
        <taxon>Paracoccus</taxon>
    </lineage>
</organism>
<reference evidence="4 5" key="1">
    <citation type="submission" date="2016-10" db="EMBL/GenBank/DDBJ databases">
        <authorList>
            <person name="de Groot N.N."/>
        </authorList>
    </citation>
    <scope>NUCLEOTIDE SEQUENCE [LARGE SCALE GENOMIC DNA]</scope>
    <source>
        <strain evidence="4 5">CGMCC 1.8925</strain>
    </source>
</reference>
<dbReference type="STRING" id="336292.SAMN05660710_03222"/>
<dbReference type="SMART" id="SM01120">
    <property type="entry name" value="Dak2"/>
    <property type="match status" value="1"/>
</dbReference>
<dbReference type="SUPFAM" id="SSF101473">
    <property type="entry name" value="DhaL-like"/>
    <property type="match status" value="1"/>
</dbReference>
<keyword evidence="1" id="KW-0808">Transferase</keyword>
<keyword evidence="2 4" id="KW-0418">Kinase</keyword>
<evidence type="ECO:0000256" key="1">
    <source>
        <dbReference type="ARBA" id="ARBA00022679"/>
    </source>
</evidence>
<proteinExistence type="predicted"/>
<dbReference type="EMBL" id="FMVT01000013">
    <property type="protein sequence ID" value="SCY87931.1"/>
    <property type="molecule type" value="Genomic_DNA"/>
</dbReference>
<dbReference type="Pfam" id="PF02734">
    <property type="entry name" value="Dak2"/>
    <property type="match status" value="1"/>
</dbReference>
<protein>
    <submittedName>
        <fullName evidence="4">Dihydroxyacetone kinase, C-terminal domain</fullName>
    </submittedName>
</protein>
<evidence type="ECO:0000259" key="3">
    <source>
        <dbReference type="PROSITE" id="PS51480"/>
    </source>
</evidence>
<accession>A0A1G5JJ64</accession>
<dbReference type="RefSeq" id="WP_217630705.1">
    <property type="nucleotide sequence ID" value="NZ_FMVT01000013.1"/>
</dbReference>
<evidence type="ECO:0000256" key="2">
    <source>
        <dbReference type="ARBA" id="ARBA00022777"/>
    </source>
</evidence>
<dbReference type="Proteomes" id="UP000199502">
    <property type="component" value="Unassembled WGS sequence"/>
</dbReference>
<evidence type="ECO:0000313" key="4">
    <source>
        <dbReference type="EMBL" id="SCY87931.1"/>
    </source>
</evidence>
<dbReference type="Gene3D" id="1.25.40.340">
    <property type="match status" value="1"/>
</dbReference>
<dbReference type="InterPro" id="IPR004007">
    <property type="entry name" value="DhaL_dom"/>
</dbReference>
<gene>
    <name evidence="4" type="ORF">SAMN05660710_03222</name>
</gene>